<gene>
    <name evidence="2" type="ORF">ALECFALPRED_003416</name>
</gene>
<reference evidence="2" key="1">
    <citation type="submission" date="2021-03" db="EMBL/GenBank/DDBJ databases">
        <authorList>
            <person name="Tagirdzhanova G."/>
        </authorList>
    </citation>
    <scope>NUCLEOTIDE SEQUENCE</scope>
</reference>
<evidence type="ECO:0000256" key="1">
    <source>
        <dbReference type="SAM" id="MobiDB-lite"/>
    </source>
</evidence>
<dbReference type="Proteomes" id="UP000664203">
    <property type="component" value="Unassembled WGS sequence"/>
</dbReference>
<dbReference type="AlphaFoldDB" id="A0A8H3IP58"/>
<keyword evidence="3" id="KW-1185">Reference proteome</keyword>
<evidence type="ECO:0000313" key="2">
    <source>
        <dbReference type="EMBL" id="CAF9926318.1"/>
    </source>
</evidence>
<feature type="region of interest" description="Disordered" evidence="1">
    <location>
        <begin position="79"/>
        <end position="109"/>
    </location>
</feature>
<feature type="compositionally biased region" description="Basic and acidic residues" evidence="1">
    <location>
        <begin position="95"/>
        <end position="109"/>
    </location>
</feature>
<proteinExistence type="predicted"/>
<comment type="caution">
    <text evidence="2">The sequence shown here is derived from an EMBL/GenBank/DDBJ whole genome shotgun (WGS) entry which is preliminary data.</text>
</comment>
<name>A0A8H3IP58_9LECA</name>
<accession>A0A8H3IP58</accession>
<dbReference type="EMBL" id="CAJPDR010000213">
    <property type="protein sequence ID" value="CAF9926318.1"/>
    <property type="molecule type" value="Genomic_DNA"/>
</dbReference>
<dbReference type="OrthoDB" id="10420616at2759"/>
<evidence type="ECO:0000313" key="3">
    <source>
        <dbReference type="Proteomes" id="UP000664203"/>
    </source>
</evidence>
<feature type="compositionally biased region" description="Gly residues" evidence="1">
    <location>
        <begin position="85"/>
        <end position="94"/>
    </location>
</feature>
<sequence length="109" mass="11824">MCLGIQHVHACCHHAKNFDVVEPCHNSATSTACTNLTTLHVITINAPALCVACYREKEAMIDAEYENIKRDLESEIARVDESGLQRGGGGGGGLTDERGSDFLDGYRDE</sequence>
<protein>
    <submittedName>
        <fullName evidence="2">Uncharacterized protein</fullName>
    </submittedName>
</protein>
<organism evidence="2 3">
    <name type="scientific">Alectoria fallacina</name>
    <dbReference type="NCBI Taxonomy" id="1903189"/>
    <lineage>
        <taxon>Eukaryota</taxon>
        <taxon>Fungi</taxon>
        <taxon>Dikarya</taxon>
        <taxon>Ascomycota</taxon>
        <taxon>Pezizomycotina</taxon>
        <taxon>Lecanoromycetes</taxon>
        <taxon>OSLEUM clade</taxon>
        <taxon>Lecanoromycetidae</taxon>
        <taxon>Lecanorales</taxon>
        <taxon>Lecanorineae</taxon>
        <taxon>Parmeliaceae</taxon>
        <taxon>Alectoria</taxon>
    </lineage>
</organism>